<proteinExistence type="predicted"/>
<evidence type="ECO:0000313" key="4">
    <source>
        <dbReference type="EMBL" id="PZG26475.1"/>
    </source>
</evidence>
<dbReference type="PANTHER" id="PTHR43384">
    <property type="entry name" value="SEPTUM SITE-DETERMINING PROTEIN MIND HOMOLOG, CHLOROPLASTIC-RELATED"/>
    <property type="match status" value="1"/>
</dbReference>
<feature type="domain" description="CobQ/CobB/MinD/ParA nucleotide binding" evidence="3">
    <location>
        <begin position="141"/>
        <end position="276"/>
    </location>
</feature>
<dbReference type="GO" id="GO:0051782">
    <property type="term" value="P:negative regulation of cell division"/>
    <property type="evidence" value="ECO:0007669"/>
    <property type="project" value="TreeGrafter"/>
</dbReference>
<dbReference type="Gene3D" id="3.40.50.300">
    <property type="entry name" value="P-loop containing nucleotide triphosphate hydrolases"/>
    <property type="match status" value="1"/>
</dbReference>
<dbReference type="PANTHER" id="PTHR43384:SF6">
    <property type="entry name" value="SEPTUM SITE-DETERMINING PROTEIN MIND HOMOLOG, CHLOROPLASTIC"/>
    <property type="match status" value="1"/>
</dbReference>
<name>A0A2W2FD27_9ACTN</name>
<evidence type="ECO:0000259" key="3">
    <source>
        <dbReference type="Pfam" id="PF01656"/>
    </source>
</evidence>
<comment type="caution">
    <text evidence="4">The sequence shown here is derived from an EMBL/GenBank/DDBJ whole genome shotgun (WGS) entry which is preliminary data.</text>
</comment>
<organism evidence="4 5">
    <name type="scientific">Spongiactinospora gelatinilytica</name>
    <dbReference type="NCBI Taxonomy" id="2666298"/>
    <lineage>
        <taxon>Bacteria</taxon>
        <taxon>Bacillati</taxon>
        <taxon>Actinomycetota</taxon>
        <taxon>Actinomycetes</taxon>
        <taxon>Streptosporangiales</taxon>
        <taxon>Streptosporangiaceae</taxon>
        <taxon>Spongiactinospora</taxon>
    </lineage>
</organism>
<dbReference type="InterPro" id="IPR050625">
    <property type="entry name" value="ParA/MinD_ATPase"/>
</dbReference>
<dbReference type="Pfam" id="PF01656">
    <property type="entry name" value="CbiA"/>
    <property type="match status" value="1"/>
</dbReference>
<evidence type="ECO:0000313" key="5">
    <source>
        <dbReference type="Proteomes" id="UP000248544"/>
    </source>
</evidence>
<reference evidence="4 5" key="1">
    <citation type="submission" date="2018-01" db="EMBL/GenBank/DDBJ databases">
        <title>Draft genome sequence of Sphaerisporangium sp. 7K107.</title>
        <authorList>
            <person name="Sahin N."/>
            <person name="Saygin H."/>
            <person name="Ay H."/>
        </authorList>
    </citation>
    <scope>NUCLEOTIDE SEQUENCE [LARGE SCALE GENOMIC DNA]</scope>
    <source>
        <strain evidence="4 5">7K107</strain>
    </source>
</reference>
<dbReference type="GO" id="GO:0005524">
    <property type="term" value="F:ATP binding"/>
    <property type="evidence" value="ECO:0007669"/>
    <property type="project" value="UniProtKB-KW"/>
</dbReference>
<evidence type="ECO:0000256" key="1">
    <source>
        <dbReference type="ARBA" id="ARBA00022741"/>
    </source>
</evidence>
<dbReference type="SUPFAM" id="SSF52540">
    <property type="entry name" value="P-loop containing nucleoside triphosphate hydrolases"/>
    <property type="match status" value="1"/>
</dbReference>
<dbReference type="RefSeq" id="WP_111171430.1">
    <property type="nucleotide sequence ID" value="NZ_POUA01000434.1"/>
</dbReference>
<keyword evidence="2" id="KW-0067">ATP-binding</keyword>
<dbReference type="Proteomes" id="UP000248544">
    <property type="component" value="Unassembled WGS sequence"/>
</dbReference>
<accession>A0A2W2FD27</accession>
<dbReference type="InterPro" id="IPR027417">
    <property type="entry name" value="P-loop_NTPase"/>
</dbReference>
<sequence>MTPSGGIVRFDDARPIALAIAREAVTEGLDGVLIRDVLGRFCLALDDRHRELPEEAVARWRAELTERLGLYAAPNTILRASELFAAEAVFDSPRILDEPELAGHFGPGRIRTLDNTVVGEDWSHVTIPSPLESGIQTARVALYGFKGGVGRSTAAYMLGKHLADRGWCVLVVDLDLESPGSGALLLNEEAAPQYGLVDHLVEFALRNAEGLDLVERASGVSITGNGELWVAPARGRGSGNAPYAYVDKLNRVYSDAVGGALPSFADRLECAVSACGMAVAERSRQPDVILLDSRAGIHDIAAIAISRLCDLALLFGSDNSQTWQGYGDLFAAWRSSGQAEAIREKLRMVASMVPDKRRADYLGTFRDHAWTCFSVLYDDLPPGDMSGFNPSPEDTAAPHYPIPILFSLDLVGLDGAANPGWSEQTFAQAAYEEFLDTAMRLITEGLQ</sequence>
<dbReference type="GO" id="GO:0009898">
    <property type="term" value="C:cytoplasmic side of plasma membrane"/>
    <property type="evidence" value="ECO:0007669"/>
    <property type="project" value="TreeGrafter"/>
</dbReference>
<dbReference type="AlphaFoldDB" id="A0A2W2FD27"/>
<dbReference type="GO" id="GO:0005829">
    <property type="term" value="C:cytosol"/>
    <property type="evidence" value="ECO:0007669"/>
    <property type="project" value="TreeGrafter"/>
</dbReference>
<dbReference type="InterPro" id="IPR002586">
    <property type="entry name" value="CobQ/CobB/MinD/ParA_Nub-bd_dom"/>
</dbReference>
<protein>
    <recommendedName>
        <fullName evidence="3">CobQ/CobB/MinD/ParA nucleotide binding domain-containing protein</fullName>
    </recommendedName>
</protein>
<dbReference type="NCBIfam" id="NF047398">
    <property type="entry name" value="AAA_KGGVGR"/>
    <property type="match status" value="1"/>
</dbReference>
<keyword evidence="5" id="KW-1185">Reference proteome</keyword>
<evidence type="ECO:0000256" key="2">
    <source>
        <dbReference type="ARBA" id="ARBA00022840"/>
    </source>
</evidence>
<dbReference type="GO" id="GO:0016887">
    <property type="term" value="F:ATP hydrolysis activity"/>
    <property type="evidence" value="ECO:0007669"/>
    <property type="project" value="TreeGrafter"/>
</dbReference>
<keyword evidence="1" id="KW-0547">Nucleotide-binding</keyword>
<dbReference type="EMBL" id="POUA01000434">
    <property type="protein sequence ID" value="PZG26475.1"/>
    <property type="molecule type" value="Genomic_DNA"/>
</dbReference>
<gene>
    <name evidence="4" type="ORF">C1I98_33920</name>
</gene>